<feature type="modified residue" description="N6-carboxylysine" evidence="9">
    <location>
        <position position="217"/>
    </location>
</feature>
<comment type="similarity">
    <text evidence="2">Belongs to the metallo-dependent hydrolases superfamily. Hydantoinase/dihydropyrimidinase family.</text>
</comment>
<evidence type="ECO:0000313" key="13">
    <source>
        <dbReference type="Proteomes" id="UP001432322"/>
    </source>
</evidence>
<keyword evidence="5" id="KW-0378">Hydrolase</keyword>
<dbReference type="SUPFAM" id="SSF51338">
    <property type="entry name" value="Composite domain of metallo-dependent hydrolases"/>
    <property type="match status" value="2"/>
</dbReference>
<dbReference type="GO" id="GO:0006208">
    <property type="term" value="P:pyrimidine nucleobase catabolic process"/>
    <property type="evidence" value="ECO:0007669"/>
    <property type="project" value="TreeGrafter"/>
</dbReference>
<gene>
    <name evidence="12" type="ORF">PFISCL1PPCAC_16153</name>
</gene>
<protein>
    <recommendedName>
        <fullName evidence="8">dihydropyrimidinase</fullName>
        <ecNumber evidence="8">3.5.2.2</ecNumber>
    </recommendedName>
</protein>
<dbReference type="Pfam" id="PF01979">
    <property type="entry name" value="Amidohydro_1"/>
    <property type="match status" value="1"/>
</dbReference>
<dbReference type="AlphaFoldDB" id="A0AAV5VYE4"/>
<evidence type="ECO:0000256" key="3">
    <source>
        <dbReference type="ARBA" id="ARBA00011881"/>
    </source>
</evidence>
<keyword evidence="6" id="KW-0862">Zinc</keyword>
<comment type="caution">
    <text evidence="12">The sequence shown here is derived from an EMBL/GenBank/DDBJ whole genome shotgun (WGS) entry which is preliminary data.</text>
</comment>
<dbReference type="PANTHER" id="PTHR11647:SF1">
    <property type="entry name" value="COLLAPSIN RESPONSE MEDIATOR PROTEIN"/>
    <property type="match status" value="1"/>
</dbReference>
<evidence type="ECO:0000256" key="1">
    <source>
        <dbReference type="ARBA" id="ARBA00001947"/>
    </source>
</evidence>
<dbReference type="CDD" id="cd01314">
    <property type="entry name" value="D-HYD"/>
    <property type="match status" value="1"/>
</dbReference>
<dbReference type="SUPFAM" id="SSF51556">
    <property type="entry name" value="Metallo-dependent hydrolases"/>
    <property type="match status" value="1"/>
</dbReference>
<dbReference type="GO" id="GO:0046872">
    <property type="term" value="F:metal ion binding"/>
    <property type="evidence" value="ECO:0007669"/>
    <property type="project" value="UniProtKB-KW"/>
</dbReference>
<dbReference type="InterPro" id="IPR011059">
    <property type="entry name" value="Metal-dep_hydrolase_composite"/>
</dbReference>
<feature type="region of interest" description="Disordered" evidence="10">
    <location>
        <begin position="538"/>
        <end position="580"/>
    </location>
</feature>
<dbReference type="GO" id="GO:0004157">
    <property type="term" value="F:dihydropyrimidinase activity"/>
    <property type="evidence" value="ECO:0007669"/>
    <property type="project" value="UniProtKB-EC"/>
</dbReference>
<evidence type="ECO:0000256" key="7">
    <source>
        <dbReference type="ARBA" id="ARBA00036696"/>
    </source>
</evidence>
<proteinExistence type="inferred from homology"/>
<evidence type="ECO:0000256" key="9">
    <source>
        <dbReference type="PIRSR" id="PIRSR611778-50"/>
    </source>
</evidence>
<evidence type="ECO:0000259" key="11">
    <source>
        <dbReference type="Pfam" id="PF01979"/>
    </source>
</evidence>
<dbReference type="InterPro" id="IPR050378">
    <property type="entry name" value="Metallo-dep_Hydrolases_sf"/>
</dbReference>
<comment type="cofactor">
    <cofactor evidence="1">
        <name>Zn(2+)</name>
        <dbReference type="ChEBI" id="CHEBI:29105"/>
    </cofactor>
</comment>
<dbReference type="Gene3D" id="2.30.40.10">
    <property type="entry name" value="Urease, subunit C, domain 1"/>
    <property type="match status" value="1"/>
</dbReference>
<dbReference type="EMBL" id="BTSY01000004">
    <property type="protein sequence ID" value="GMT24856.1"/>
    <property type="molecule type" value="Genomic_DNA"/>
</dbReference>
<keyword evidence="4" id="KW-0479">Metal-binding</keyword>
<evidence type="ECO:0000256" key="10">
    <source>
        <dbReference type="SAM" id="MobiDB-lite"/>
    </source>
</evidence>
<comment type="subunit">
    <text evidence="3">Homotetramer.</text>
</comment>
<dbReference type="InterPro" id="IPR006680">
    <property type="entry name" value="Amidohydro-rel"/>
</dbReference>
<dbReference type="EC" id="3.5.2.2" evidence="8"/>
<keyword evidence="13" id="KW-1185">Reference proteome</keyword>
<reference evidence="12" key="1">
    <citation type="submission" date="2023-10" db="EMBL/GenBank/DDBJ databases">
        <title>Genome assembly of Pristionchus species.</title>
        <authorList>
            <person name="Yoshida K."/>
            <person name="Sommer R.J."/>
        </authorList>
    </citation>
    <scope>NUCLEOTIDE SEQUENCE</scope>
    <source>
        <strain evidence="12">RS5133</strain>
    </source>
</reference>
<dbReference type="PANTHER" id="PTHR11647">
    <property type="entry name" value="HYDRANTOINASE/DIHYDROPYRIMIDINASE FAMILY MEMBER"/>
    <property type="match status" value="1"/>
</dbReference>
<comment type="catalytic activity">
    <reaction evidence="7">
        <text>5,6-dihydrouracil + H2O = 3-(carbamoylamino)propanoate + H(+)</text>
        <dbReference type="Rhea" id="RHEA:16121"/>
        <dbReference type="ChEBI" id="CHEBI:11892"/>
        <dbReference type="ChEBI" id="CHEBI:15377"/>
        <dbReference type="ChEBI" id="CHEBI:15378"/>
        <dbReference type="ChEBI" id="CHEBI:15901"/>
        <dbReference type="EC" id="3.5.2.2"/>
    </reaction>
</comment>
<organism evidence="12 13">
    <name type="scientific">Pristionchus fissidentatus</name>
    <dbReference type="NCBI Taxonomy" id="1538716"/>
    <lineage>
        <taxon>Eukaryota</taxon>
        <taxon>Metazoa</taxon>
        <taxon>Ecdysozoa</taxon>
        <taxon>Nematoda</taxon>
        <taxon>Chromadorea</taxon>
        <taxon>Rhabditida</taxon>
        <taxon>Rhabditina</taxon>
        <taxon>Diplogasteromorpha</taxon>
        <taxon>Diplogasteroidea</taxon>
        <taxon>Neodiplogasteridae</taxon>
        <taxon>Pristionchus</taxon>
    </lineage>
</organism>
<feature type="compositionally biased region" description="Basic and acidic residues" evidence="10">
    <location>
        <begin position="546"/>
        <end position="559"/>
    </location>
</feature>
<evidence type="ECO:0000256" key="5">
    <source>
        <dbReference type="ARBA" id="ARBA00022801"/>
    </source>
</evidence>
<evidence type="ECO:0000256" key="4">
    <source>
        <dbReference type="ARBA" id="ARBA00022723"/>
    </source>
</evidence>
<feature type="domain" description="Amidohydrolase-related" evidence="11">
    <location>
        <begin position="115"/>
        <end position="505"/>
    </location>
</feature>
<dbReference type="GO" id="GO:0005829">
    <property type="term" value="C:cytosol"/>
    <property type="evidence" value="ECO:0007669"/>
    <property type="project" value="TreeGrafter"/>
</dbReference>
<dbReference type="InterPro" id="IPR032466">
    <property type="entry name" value="Metal_Hydrolase"/>
</dbReference>
<evidence type="ECO:0000313" key="12">
    <source>
        <dbReference type="EMBL" id="GMT24856.1"/>
    </source>
</evidence>
<sequence>SEWSTNRYSPLLLPYPMFSLINLFAPFLNPSRQPAIQQQPYLLNTETRSKRSSSLTQLASNMASSPPLLIRGGIVVNDDEMLKADVLVENGLIKAVGPNLEAPAGVQIVDATGKLVMPGGIDPHTHMQLPFMGEVAVDDFEKGTQAAVAGGTTMIIDFVIPSKDSTPLKAYKQWREWADPKVCCDYALSMAITTWSDSVAKEMEIVTGDEYGINSFKFFLAYKGVFMVRDEEFYQGMIQCAKVGALARVHAENGSVIEEKAKELLAKGITGPEGHTQSRPEELEAEATNRACVLASQANCPLYVVHVMSKGAARAIAHHRQKGAVIFGEPIAAGLATDGSHYYNKDWLHAARYVLSPPLSRDSSTPNALMDLLAAGELHLTATDNCTFNCQQKLAGKDDFTKIPNGVNGVEDRMSVVWEKGVHSGKIDPMRFVAITSSVAAKIFNCYPRKGRIAVGSDADVVVWDPEAARIISKDTHHHAVDFNIFEGMEVHGVADVTISRGKIVWEKGQLRTVTGSGRFVPLNPWSPTVFATIAQRAKMTQPRGVQREEPKDVSKGVEKLSVNTKSSRPPGGFSNISFS</sequence>
<feature type="non-terminal residue" evidence="12">
    <location>
        <position position="1"/>
    </location>
</feature>
<dbReference type="FunFam" id="3.20.20.140:FF:000001">
    <property type="entry name" value="Dihydropyrimidinase like 3"/>
    <property type="match status" value="1"/>
</dbReference>
<dbReference type="Proteomes" id="UP001432322">
    <property type="component" value="Unassembled WGS sequence"/>
</dbReference>
<dbReference type="NCBIfam" id="TIGR02033">
    <property type="entry name" value="D-hydantoinase"/>
    <property type="match status" value="1"/>
</dbReference>
<dbReference type="InterPro" id="IPR011778">
    <property type="entry name" value="Hydantoinase/dihydroPyrase"/>
</dbReference>
<accession>A0AAV5VYE4</accession>
<dbReference type="Gene3D" id="3.20.20.140">
    <property type="entry name" value="Metal-dependent hydrolases"/>
    <property type="match status" value="1"/>
</dbReference>
<evidence type="ECO:0000256" key="8">
    <source>
        <dbReference type="ARBA" id="ARBA00039113"/>
    </source>
</evidence>
<evidence type="ECO:0000256" key="2">
    <source>
        <dbReference type="ARBA" id="ARBA00008829"/>
    </source>
</evidence>
<comment type="PTM">
    <text evidence="9">Carbamylation allows a single lysine to coordinate two divalent metal cations.</text>
</comment>
<evidence type="ECO:0000256" key="6">
    <source>
        <dbReference type="ARBA" id="ARBA00022833"/>
    </source>
</evidence>
<name>A0AAV5VYE4_9BILA</name>